<dbReference type="Gene3D" id="3.30.70.80">
    <property type="entry name" value="Peptidase S8 propeptide/proteinase inhibitor I9"/>
    <property type="match status" value="1"/>
</dbReference>
<keyword evidence="12" id="KW-1185">Reference proteome</keyword>
<dbReference type="eggNOG" id="KOG1153">
    <property type="taxonomic scope" value="Eukaryota"/>
</dbReference>
<sequence>MQLLSLAALLPLALAAPVIKPQGLQLIPGDYIVKLKDGASESTLQDTIRHLQAGEAKHVYRARRFKGFAAKLSPQVVDTLSKLPEVEYIEQDAVVTIQALVTQEDVPWGLARISHHELGPTSYVYDDSAGEGTCAYVIDTGIYVAHSQFEGRATWLANFIDSSDSDGAGHGTHVSGTIGGVTYGVAKKTKLFAVKVLNASGSGTVSSVLAGLEFVASDAPARVASGECANGAVANLSLGGGRSTAINAAAAAAVDAGVFVAVAAGNSNTDAQSTSPASEPSVCTVGATDDSDARAYFSNYGSVVDVFAPGVDVLSSWIGGVDATNTISGTSMATPHIAGLGAYLLALLGPRSPEELCEYIKQTATIGTITSLPSGTINAIAYNGATA</sequence>
<evidence type="ECO:0000259" key="9">
    <source>
        <dbReference type="Pfam" id="PF00082"/>
    </source>
</evidence>
<dbReference type="InterPro" id="IPR010259">
    <property type="entry name" value="S8pro/Inhibitor_I9"/>
</dbReference>
<dbReference type="OrthoDB" id="206201at2759"/>
<dbReference type="PROSITE" id="PS00137">
    <property type="entry name" value="SUBTILASE_HIS"/>
    <property type="match status" value="1"/>
</dbReference>
<dbReference type="AlphaFoldDB" id="G2QGL4"/>
<dbReference type="GO" id="GO:0004252">
    <property type="term" value="F:serine-type endopeptidase activity"/>
    <property type="evidence" value="ECO:0007669"/>
    <property type="project" value="UniProtKB-UniRule"/>
</dbReference>
<organism evidence="11 12">
    <name type="scientific">Thermothelomyces thermophilus (strain ATCC 42464 / BCRC 31852 / DSM 1799)</name>
    <name type="common">Sporotrichum thermophile</name>
    <dbReference type="NCBI Taxonomy" id="573729"/>
    <lineage>
        <taxon>Eukaryota</taxon>
        <taxon>Fungi</taxon>
        <taxon>Dikarya</taxon>
        <taxon>Ascomycota</taxon>
        <taxon>Pezizomycotina</taxon>
        <taxon>Sordariomycetes</taxon>
        <taxon>Sordariomycetidae</taxon>
        <taxon>Sordariales</taxon>
        <taxon>Chaetomiaceae</taxon>
        <taxon>Thermothelomyces</taxon>
    </lineage>
</organism>
<dbReference type="InterPro" id="IPR034193">
    <property type="entry name" value="PCSK9_ProteinaseK-like"/>
</dbReference>
<dbReference type="KEGG" id="mtm:MYCTH_81817"/>
<keyword evidence="5 6" id="KW-0720">Serine protease</keyword>
<feature type="domain" description="Peptidase S8/S53" evidence="9">
    <location>
        <begin position="136"/>
        <end position="365"/>
    </location>
</feature>
<dbReference type="SUPFAM" id="SSF54897">
    <property type="entry name" value="Protease propeptides/inhibitors"/>
    <property type="match status" value="1"/>
</dbReference>
<proteinExistence type="inferred from homology"/>
<dbReference type="FunFam" id="3.40.50.200:FF:000014">
    <property type="entry name" value="Proteinase K"/>
    <property type="match status" value="1"/>
</dbReference>
<dbReference type="PRINTS" id="PR00723">
    <property type="entry name" value="SUBTILISIN"/>
</dbReference>
<dbReference type="SUPFAM" id="SSF52743">
    <property type="entry name" value="Subtilisin-like"/>
    <property type="match status" value="1"/>
</dbReference>
<dbReference type="MEROPS" id="S08.061"/>
<dbReference type="Pfam" id="PF00082">
    <property type="entry name" value="Peptidase_S8"/>
    <property type="match status" value="1"/>
</dbReference>
<dbReference type="PROSITE" id="PS51892">
    <property type="entry name" value="SUBTILASE"/>
    <property type="match status" value="1"/>
</dbReference>
<comment type="similarity">
    <text evidence="1 6 7">Belongs to the peptidase S8 family.</text>
</comment>
<accession>G2QGL4</accession>
<feature type="active site" description="Charge relay system" evidence="6">
    <location>
        <position position="170"/>
    </location>
</feature>
<keyword evidence="3 8" id="KW-0732">Signal</keyword>
<evidence type="ECO:0000256" key="1">
    <source>
        <dbReference type="ARBA" id="ARBA00011073"/>
    </source>
</evidence>
<dbReference type="InterPro" id="IPR050131">
    <property type="entry name" value="Peptidase_S8_subtilisin-like"/>
</dbReference>
<dbReference type="PANTHER" id="PTHR43806:SF58">
    <property type="entry name" value="ALKALINE PROTEASE 1-RELATED"/>
    <property type="match status" value="1"/>
</dbReference>
<dbReference type="HOGENOM" id="CLU_011263_1_4_1"/>
<evidence type="ECO:0000256" key="7">
    <source>
        <dbReference type="RuleBase" id="RU003355"/>
    </source>
</evidence>
<evidence type="ECO:0000256" key="2">
    <source>
        <dbReference type="ARBA" id="ARBA00022670"/>
    </source>
</evidence>
<evidence type="ECO:0000313" key="11">
    <source>
        <dbReference type="EMBL" id="AEO59424.1"/>
    </source>
</evidence>
<dbReference type="VEuPathDB" id="FungiDB:MYCTH_81817"/>
<dbReference type="InParanoid" id="G2QGL4"/>
<evidence type="ECO:0000256" key="4">
    <source>
        <dbReference type="ARBA" id="ARBA00022801"/>
    </source>
</evidence>
<evidence type="ECO:0000256" key="6">
    <source>
        <dbReference type="PROSITE-ProRule" id="PRU01240"/>
    </source>
</evidence>
<dbReference type="GO" id="GO:0005576">
    <property type="term" value="C:extracellular region"/>
    <property type="evidence" value="ECO:0007669"/>
    <property type="project" value="UniProtKB-ARBA"/>
</dbReference>
<name>G2QGL4_THET4</name>
<evidence type="ECO:0000256" key="3">
    <source>
        <dbReference type="ARBA" id="ARBA00022729"/>
    </source>
</evidence>
<dbReference type="EMBL" id="CP003005">
    <property type="protein sequence ID" value="AEO59424.1"/>
    <property type="molecule type" value="Genomic_DNA"/>
</dbReference>
<dbReference type="RefSeq" id="XP_003664669.1">
    <property type="nucleotide sequence ID" value="XM_003664621.1"/>
</dbReference>
<dbReference type="PANTHER" id="PTHR43806">
    <property type="entry name" value="PEPTIDASE S8"/>
    <property type="match status" value="1"/>
</dbReference>
<feature type="domain" description="Inhibitor I9" evidence="10">
    <location>
        <begin position="31"/>
        <end position="97"/>
    </location>
</feature>
<reference evidence="11 12" key="1">
    <citation type="journal article" date="2011" name="Nat. Biotechnol.">
        <title>Comparative genomic analysis of the thermophilic biomass-degrading fungi Myceliophthora thermophila and Thielavia terrestris.</title>
        <authorList>
            <person name="Berka R.M."/>
            <person name="Grigoriev I.V."/>
            <person name="Otillar R."/>
            <person name="Salamov A."/>
            <person name="Grimwood J."/>
            <person name="Reid I."/>
            <person name="Ishmael N."/>
            <person name="John T."/>
            <person name="Darmond C."/>
            <person name="Moisan M.-C."/>
            <person name="Henrissat B."/>
            <person name="Coutinho P.M."/>
            <person name="Lombard V."/>
            <person name="Natvig D.O."/>
            <person name="Lindquist E."/>
            <person name="Schmutz J."/>
            <person name="Lucas S."/>
            <person name="Harris P."/>
            <person name="Powlowski J."/>
            <person name="Bellemare A."/>
            <person name="Taylor D."/>
            <person name="Butler G."/>
            <person name="de Vries R.P."/>
            <person name="Allijn I.E."/>
            <person name="van den Brink J."/>
            <person name="Ushinsky S."/>
            <person name="Storms R."/>
            <person name="Powell A.J."/>
            <person name="Paulsen I.T."/>
            <person name="Elbourne L.D.H."/>
            <person name="Baker S.E."/>
            <person name="Magnuson J."/>
            <person name="LaBoissiere S."/>
            <person name="Clutterbuck A.J."/>
            <person name="Martinez D."/>
            <person name="Wogulis M."/>
            <person name="de Leon A.L."/>
            <person name="Rey M.W."/>
            <person name="Tsang A."/>
        </authorList>
    </citation>
    <scope>NUCLEOTIDE SEQUENCE [LARGE SCALE GENOMIC DNA]</scope>
    <source>
        <strain evidence="12">ATCC 42464 / BCRC 31852 / DSM 1799</strain>
    </source>
</reference>
<feature type="active site" description="Charge relay system" evidence="6">
    <location>
        <position position="331"/>
    </location>
</feature>
<feature type="signal peptide" evidence="8">
    <location>
        <begin position="1"/>
        <end position="15"/>
    </location>
</feature>
<keyword evidence="2 6" id="KW-0645">Protease</keyword>
<dbReference type="InterPro" id="IPR023828">
    <property type="entry name" value="Peptidase_S8_Ser-AS"/>
</dbReference>
<evidence type="ECO:0000313" key="12">
    <source>
        <dbReference type="Proteomes" id="UP000007322"/>
    </source>
</evidence>
<dbReference type="PROSITE" id="PS00138">
    <property type="entry name" value="SUBTILASE_SER"/>
    <property type="match status" value="1"/>
</dbReference>
<dbReference type="Pfam" id="PF05922">
    <property type="entry name" value="Inhibitor_I9"/>
    <property type="match status" value="1"/>
</dbReference>
<dbReference type="PROSITE" id="PS00136">
    <property type="entry name" value="SUBTILASE_ASP"/>
    <property type="match status" value="1"/>
</dbReference>
<protein>
    <submittedName>
        <fullName evidence="11">Protease</fullName>
    </submittedName>
</protein>
<dbReference type="InterPro" id="IPR037045">
    <property type="entry name" value="S8pro/Inhibitor_I9_sf"/>
</dbReference>
<dbReference type="GeneID" id="11506275"/>
<dbReference type="InterPro" id="IPR015500">
    <property type="entry name" value="Peptidase_S8_subtilisin-rel"/>
</dbReference>
<dbReference type="InterPro" id="IPR036852">
    <property type="entry name" value="Peptidase_S8/S53_dom_sf"/>
</dbReference>
<evidence type="ECO:0000259" key="10">
    <source>
        <dbReference type="Pfam" id="PF05922"/>
    </source>
</evidence>
<evidence type="ECO:0000256" key="8">
    <source>
        <dbReference type="SAM" id="SignalP"/>
    </source>
</evidence>
<dbReference type="Gene3D" id="3.40.50.200">
    <property type="entry name" value="Peptidase S8/S53 domain"/>
    <property type="match status" value="1"/>
</dbReference>
<dbReference type="InterPro" id="IPR022398">
    <property type="entry name" value="Peptidase_S8_His-AS"/>
</dbReference>
<dbReference type="Proteomes" id="UP000007322">
    <property type="component" value="Chromosome 4"/>
</dbReference>
<keyword evidence="4 6" id="KW-0378">Hydrolase</keyword>
<dbReference type="InterPro" id="IPR023827">
    <property type="entry name" value="Peptidase_S8_Asp-AS"/>
</dbReference>
<evidence type="ECO:0000256" key="5">
    <source>
        <dbReference type="ARBA" id="ARBA00022825"/>
    </source>
</evidence>
<dbReference type="GO" id="GO:0006508">
    <property type="term" value="P:proteolysis"/>
    <property type="evidence" value="ECO:0007669"/>
    <property type="project" value="UniProtKB-KW"/>
</dbReference>
<feature type="chain" id="PRO_5013197965" evidence="8">
    <location>
        <begin position="16"/>
        <end position="387"/>
    </location>
</feature>
<feature type="active site" description="Charge relay system" evidence="6">
    <location>
        <position position="139"/>
    </location>
</feature>
<gene>
    <name evidence="11" type="ORF">MYCTH_81817</name>
</gene>
<dbReference type="InterPro" id="IPR000209">
    <property type="entry name" value="Peptidase_S8/S53_dom"/>
</dbReference>
<dbReference type="CDD" id="cd04077">
    <property type="entry name" value="Peptidases_S8_PCSK9_ProteinaseK_like"/>
    <property type="match status" value="1"/>
</dbReference>
<dbReference type="OMA" id="CGIDYVT"/>